<organism evidence="1 2">
    <name type="scientific">Caerostris darwini</name>
    <dbReference type="NCBI Taxonomy" id="1538125"/>
    <lineage>
        <taxon>Eukaryota</taxon>
        <taxon>Metazoa</taxon>
        <taxon>Ecdysozoa</taxon>
        <taxon>Arthropoda</taxon>
        <taxon>Chelicerata</taxon>
        <taxon>Arachnida</taxon>
        <taxon>Araneae</taxon>
        <taxon>Araneomorphae</taxon>
        <taxon>Entelegynae</taxon>
        <taxon>Araneoidea</taxon>
        <taxon>Araneidae</taxon>
        <taxon>Caerostris</taxon>
    </lineage>
</organism>
<dbReference type="Proteomes" id="UP001054837">
    <property type="component" value="Unassembled WGS sequence"/>
</dbReference>
<dbReference type="EMBL" id="BPLQ01010622">
    <property type="protein sequence ID" value="GIY51943.1"/>
    <property type="molecule type" value="Genomic_DNA"/>
</dbReference>
<protein>
    <submittedName>
        <fullName evidence="1">Uncharacterized protein</fullName>
    </submittedName>
</protein>
<gene>
    <name evidence="1" type="ORF">CDAR_597151</name>
</gene>
<evidence type="ECO:0000313" key="2">
    <source>
        <dbReference type="Proteomes" id="UP001054837"/>
    </source>
</evidence>
<dbReference type="AlphaFoldDB" id="A0AAV4U2I3"/>
<sequence>MKEHVCFRIVRRKGNFSWGYAPSLLISNSSLTLCQEGGASAAENHYRRRHANPSIPAPSVIPARTSTRCRHPSPEDKTLLCSLLDHPFSLVPSLGVVGPGPLFTSGSTTLQREMSHHSLSSSWRDTILVQVSSPLPPPLLG</sequence>
<proteinExistence type="predicted"/>
<keyword evidence="2" id="KW-1185">Reference proteome</keyword>
<accession>A0AAV4U2I3</accession>
<name>A0AAV4U2I3_9ARAC</name>
<comment type="caution">
    <text evidence="1">The sequence shown here is derived from an EMBL/GenBank/DDBJ whole genome shotgun (WGS) entry which is preliminary data.</text>
</comment>
<evidence type="ECO:0000313" key="1">
    <source>
        <dbReference type="EMBL" id="GIY51943.1"/>
    </source>
</evidence>
<reference evidence="1 2" key="1">
    <citation type="submission" date="2021-06" db="EMBL/GenBank/DDBJ databases">
        <title>Caerostris darwini draft genome.</title>
        <authorList>
            <person name="Kono N."/>
            <person name="Arakawa K."/>
        </authorList>
    </citation>
    <scope>NUCLEOTIDE SEQUENCE [LARGE SCALE GENOMIC DNA]</scope>
</reference>